<organism evidence="3 4">
    <name type="scientific">Haloarcula rubripromontorii</name>
    <dbReference type="NCBI Taxonomy" id="1705562"/>
    <lineage>
        <taxon>Archaea</taxon>
        <taxon>Methanobacteriati</taxon>
        <taxon>Methanobacteriota</taxon>
        <taxon>Stenosarchaea group</taxon>
        <taxon>Halobacteria</taxon>
        <taxon>Halobacteriales</taxon>
        <taxon>Haloarculaceae</taxon>
        <taxon>Haloarcula</taxon>
    </lineage>
</organism>
<dbReference type="Pfam" id="PF00144">
    <property type="entry name" value="Beta-lactamase"/>
    <property type="match status" value="1"/>
</dbReference>
<name>A0A847U3Z9_9EURY</name>
<gene>
    <name evidence="3" type="ORF">GOC83_08720</name>
</gene>
<dbReference type="GO" id="GO:0016787">
    <property type="term" value="F:hydrolase activity"/>
    <property type="evidence" value="ECO:0007669"/>
    <property type="project" value="UniProtKB-KW"/>
</dbReference>
<dbReference type="InterPro" id="IPR050789">
    <property type="entry name" value="Diverse_Enzym_Activities"/>
</dbReference>
<dbReference type="InterPro" id="IPR001466">
    <property type="entry name" value="Beta-lactam-related"/>
</dbReference>
<evidence type="ECO:0000256" key="1">
    <source>
        <dbReference type="SAM" id="MobiDB-lite"/>
    </source>
</evidence>
<dbReference type="Gene3D" id="3.40.710.10">
    <property type="entry name" value="DD-peptidase/beta-lactamase superfamily"/>
    <property type="match status" value="1"/>
</dbReference>
<accession>A0A847U3Z9</accession>
<evidence type="ECO:0000313" key="3">
    <source>
        <dbReference type="EMBL" id="NLV06210.1"/>
    </source>
</evidence>
<feature type="domain" description="Beta-lactamase-related" evidence="2">
    <location>
        <begin position="29"/>
        <end position="118"/>
    </location>
</feature>
<dbReference type="InterPro" id="IPR012338">
    <property type="entry name" value="Beta-lactam/transpept-like"/>
</dbReference>
<proteinExistence type="predicted"/>
<protein>
    <submittedName>
        <fullName evidence="3">Serine hydrolase</fullName>
    </submittedName>
</protein>
<evidence type="ECO:0000313" key="4">
    <source>
        <dbReference type="Proteomes" id="UP000610611"/>
    </source>
</evidence>
<keyword evidence="3" id="KW-0378">Hydrolase</keyword>
<feature type="region of interest" description="Disordered" evidence="1">
    <location>
        <begin position="144"/>
        <end position="165"/>
    </location>
</feature>
<dbReference type="AlphaFoldDB" id="A0A847U3Z9"/>
<reference evidence="3" key="1">
    <citation type="submission" date="2019-12" db="EMBL/GenBank/DDBJ databases">
        <title>The whole-genome sequencing of Haloarcula japonica strain pws8.</title>
        <authorList>
            <person name="Verma D.K."/>
            <person name="Gopal K."/>
            <person name="Prasad E.S."/>
        </authorList>
    </citation>
    <scope>NUCLEOTIDE SEQUENCE</scope>
    <source>
        <strain evidence="3">Pws8</strain>
    </source>
</reference>
<dbReference type="SUPFAM" id="SSF56601">
    <property type="entry name" value="beta-lactamase/transpeptidase-like"/>
    <property type="match status" value="1"/>
</dbReference>
<dbReference type="Proteomes" id="UP000610611">
    <property type="component" value="Unassembled WGS sequence"/>
</dbReference>
<dbReference type="EMBL" id="WOWB01000001">
    <property type="protein sequence ID" value="NLV06210.1"/>
    <property type="molecule type" value="Genomic_DNA"/>
</dbReference>
<comment type="caution">
    <text evidence="3">The sequence shown here is derived from an EMBL/GenBank/DDBJ whole genome shotgun (WGS) entry which is preliminary data.</text>
</comment>
<sequence length="165" mass="17619">MAAPSDSPATPSVEQVALNDGTETEAWLDETMARQLGEYNVPGAAVVIVREDQVALAKGYGDADLESQRPVVANETVLSIGSTGKLVTWTAVIQGVENGRLERDRDVTEYLTESTVTVPDTYAESVARHSVVRLATAAAPYPAAVTTNPRPMNSQSPPTRRRIAP</sequence>
<dbReference type="PANTHER" id="PTHR43283">
    <property type="entry name" value="BETA-LACTAMASE-RELATED"/>
    <property type="match status" value="1"/>
</dbReference>
<evidence type="ECO:0000259" key="2">
    <source>
        <dbReference type="Pfam" id="PF00144"/>
    </source>
</evidence>